<dbReference type="SMART" id="SM00091">
    <property type="entry name" value="PAS"/>
    <property type="match status" value="1"/>
</dbReference>
<evidence type="ECO:0000259" key="13">
    <source>
        <dbReference type="PROSITE" id="PS50839"/>
    </source>
</evidence>
<dbReference type="InterPro" id="IPR035965">
    <property type="entry name" value="PAS-like_dom_sf"/>
</dbReference>
<keyword evidence="15" id="KW-1185">Reference proteome</keyword>
<feature type="domain" description="Histidine kinase" evidence="12">
    <location>
        <begin position="429"/>
        <end position="647"/>
    </location>
</feature>
<dbReference type="SMART" id="SM00387">
    <property type="entry name" value="HATPase_c"/>
    <property type="match status" value="1"/>
</dbReference>
<dbReference type="FunFam" id="1.10.287.130:FF:000001">
    <property type="entry name" value="Two-component sensor histidine kinase"/>
    <property type="match status" value="1"/>
</dbReference>
<dbReference type="InterPro" id="IPR006189">
    <property type="entry name" value="CHASE_dom"/>
</dbReference>
<dbReference type="GO" id="GO:0005886">
    <property type="term" value="C:plasma membrane"/>
    <property type="evidence" value="ECO:0007669"/>
    <property type="project" value="UniProtKB-ARBA"/>
</dbReference>
<dbReference type="NCBIfam" id="TIGR00229">
    <property type="entry name" value="sensory_box"/>
    <property type="match status" value="1"/>
</dbReference>
<dbReference type="SMART" id="SM01079">
    <property type="entry name" value="CHASE"/>
    <property type="match status" value="1"/>
</dbReference>
<comment type="catalytic activity">
    <reaction evidence="1">
        <text>ATP + protein L-histidine = ADP + protein N-phospho-L-histidine.</text>
        <dbReference type="EC" id="2.7.13.3"/>
    </reaction>
</comment>
<dbReference type="CDD" id="cd00130">
    <property type="entry name" value="PAS"/>
    <property type="match status" value="1"/>
</dbReference>
<dbReference type="AlphaFoldDB" id="A0A7X0ESZ4"/>
<keyword evidence="10 11" id="KW-0472">Membrane</keyword>
<dbReference type="Gene3D" id="1.10.287.130">
    <property type="match status" value="1"/>
</dbReference>
<dbReference type="Pfam" id="PF00512">
    <property type="entry name" value="HisKA"/>
    <property type="match status" value="1"/>
</dbReference>
<gene>
    <name evidence="14" type="ORF">HNP49_003010</name>
</gene>
<evidence type="ECO:0000256" key="9">
    <source>
        <dbReference type="ARBA" id="ARBA00023012"/>
    </source>
</evidence>
<dbReference type="SUPFAM" id="SSF55785">
    <property type="entry name" value="PYP-like sensor domain (PAS domain)"/>
    <property type="match status" value="1"/>
</dbReference>
<evidence type="ECO:0000256" key="4">
    <source>
        <dbReference type="ARBA" id="ARBA00022553"/>
    </source>
</evidence>
<evidence type="ECO:0000256" key="10">
    <source>
        <dbReference type="ARBA" id="ARBA00023136"/>
    </source>
</evidence>
<dbReference type="EMBL" id="JACHLL010000005">
    <property type="protein sequence ID" value="MBB6342828.1"/>
    <property type="molecule type" value="Genomic_DNA"/>
</dbReference>
<evidence type="ECO:0000313" key="15">
    <source>
        <dbReference type="Proteomes" id="UP000557193"/>
    </source>
</evidence>
<feature type="transmembrane region" description="Helical" evidence="11">
    <location>
        <begin position="268"/>
        <end position="289"/>
    </location>
</feature>
<dbReference type="InterPro" id="IPR050736">
    <property type="entry name" value="Sensor_HK_Regulatory"/>
</dbReference>
<dbReference type="InterPro" id="IPR003661">
    <property type="entry name" value="HisK_dim/P_dom"/>
</dbReference>
<keyword evidence="9" id="KW-0902">Two-component regulatory system</keyword>
<dbReference type="Pfam" id="PF02518">
    <property type="entry name" value="HATPase_c"/>
    <property type="match status" value="1"/>
</dbReference>
<dbReference type="Pfam" id="PF03924">
    <property type="entry name" value="CHASE"/>
    <property type="match status" value="1"/>
</dbReference>
<keyword evidence="4" id="KW-0597">Phosphoprotein</keyword>
<dbReference type="GO" id="GO:0000155">
    <property type="term" value="F:phosphorelay sensor kinase activity"/>
    <property type="evidence" value="ECO:0007669"/>
    <property type="project" value="InterPro"/>
</dbReference>
<accession>A0A7X0ESZ4</accession>
<keyword evidence="7" id="KW-0418">Kinase</keyword>
<dbReference type="InterPro" id="IPR000014">
    <property type="entry name" value="PAS"/>
</dbReference>
<dbReference type="InterPro" id="IPR003594">
    <property type="entry name" value="HATPase_dom"/>
</dbReference>
<dbReference type="PANTHER" id="PTHR43711:SF1">
    <property type="entry name" value="HISTIDINE KINASE 1"/>
    <property type="match status" value="1"/>
</dbReference>
<evidence type="ECO:0000256" key="3">
    <source>
        <dbReference type="ARBA" id="ARBA00012438"/>
    </source>
</evidence>
<dbReference type="InterPro" id="IPR042240">
    <property type="entry name" value="CHASE_sf"/>
</dbReference>
<evidence type="ECO:0000256" key="8">
    <source>
        <dbReference type="ARBA" id="ARBA00022989"/>
    </source>
</evidence>
<evidence type="ECO:0000256" key="11">
    <source>
        <dbReference type="SAM" id="Phobius"/>
    </source>
</evidence>
<evidence type="ECO:0000256" key="6">
    <source>
        <dbReference type="ARBA" id="ARBA00022692"/>
    </source>
</evidence>
<keyword evidence="5" id="KW-0808">Transferase</keyword>
<dbReference type="InterPro" id="IPR036097">
    <property type="entry name" value="HisK_dim/P_sf"/>
</dbReference>
<dbReference type="InterPro" id="IPR036890">
    <property type="entry name" value="HATPase_C_sf"/>
</dbReference>
<evidence type="ECO:0000259" key="12">
    <source>
        <dbReference type="PROSITE" id="PS50109"/>
    </source>
</evidence>
<dbReference type="CDD" id="cd00082">
    <property type="entry name" value="HisKA"/>
    <property type="match status" value="1"/>
</dbReference>
<dbReference type="Gene3D" id="3.30.565.10">
    <property type="entry name" value="Histidine kinase-like ATPase, C-terminal domain"/>
    <property type="match status" value="1"/>
</dbReference>
<evidence type="ECO:0000256" key="2">
    <source>
        <dbReference type="ARBA" id="ARBA00004370"/>
    </source>
</evidence>
<dbReference type="PANTHER" id="PTHR43711">
    <property type="entry name" value="TWO-COMPONENT HISTIDINE KINASE"/>
    <property type="match status" value="1"/>
</dbReference>
<dbReference type="Gene3D" id="3.30.450.20">
    <property type="entry name" value="PAS domain"/>
    <property type="match status" value="1"/>
</dbReference>
<comment type="subcellular location">
    <subcellularLocation>
        <location evidence="2">Membrane</location>
    </subcellularLocation>
</comment>
<evidence type="ECO:0000256" key="1">
    <source>
        <dbReference type="ARBA" id="ARBA00000085"/>
    </source>
</evidence>
<dbReference type="Gene3D" id="3.30.450.350">
    <property type="entry name" value="CHASE domain"/>
    <property type="match status" value="1"/>
</dbReference>
<dbReference type="InterPro" id="IPR004358">
    <property type="entry name" value="Sig_transdc_His_kin-like_C"/>
</dbReference>
<comment type="caution">
    <text evidence="14">The sequence shown here is derived from an EMBL/GenBank/DDBJ whole genome shotgun (WGS) entry which is preliminary data.</text>
</comment>
<dbReference type="PRINTS" id="PR00344">
    <property type="entry name" value="BCTRLSENSOR"/>
</dbReference>
<keyword evidence="8 11" id="KW-1133">Transmembrane helix</keyword>
<dbReference type="SUPFAM" id="SSF55874">
    <property type="entry name" value="ATPase domain of HSP90 chaperone/DNA topoisomerase II/histidine kinase"/>
    <property type="match status" value="1"/>
</dbReference>
<evidence type="ECO:0000256" key="7">
    <source>
        <dbReference type="ARBA" id="ARBA00022777"/>
    </source>
</evidence>
<sequence length="658" mass="71751">MKLHLDSPSTPATRYWLGGRLPLGLAGLLFLLLLGLSELLLQQVQQRREDEQRQQVSSQAGELRARLLNELNGTLHLATGLAAYLQSRNGEIDEAALQPWIEGLTTQSRHIRNIALAPDNRISYVYPLAGNEGALGLYYPDNPQQWPAVQRTIASRQPVLDGPITLRQGGQGLAYRVPVFLRDGRYWGLISTVIDIPSLLRELPEAARSMQLEIALFSRPEPDSGTPMLGSAAWLAQAHSQLQLPVPGGQWLLLARSTEPASGAVSMVWLRLLAWSLSLVIGGLLALMLRAAQQQERARQALDESRQRFAQAFVTAPQGMALLTPQGRWLAVNQQLCHLLGRSASELQQSDLLSLVAASEQAQASQHLQAAQAQPQQWESRLLDAFGQTIDCQLGAAWVEGQPPCLILQCQDIREQKRIERLKSEFVATVSHELRTPLTSISGALGLVVNGALGEVPASMAEMLRIADQNSQRLTLLINDLLDMEKLEAGKMPFNPRRCSLAAQLREALSSLQAYAEPLGVQLCLQGANDVMVEVDPLRLQQVLANLLSNAAKFSPAGAQVTLGWQVTGDSVRVSVCDHGPGISEAFQAQIFHKFAQADASTTRQQGGTGLGLAICRRLIEHMHGRIGFDSTPGQGSTFWFELACQPLPATAEDSPHA</sequence>
<dbReference type="SUPFAM" id="SSF47384">
    <property type="entry name" value="Homodimeric domain of signal transducing histidine kinase"/>
    <property type="match status" value="1"/>
</dbReference>
<dbReference type="PROSITE" id="PS50839">
    <property type="entry name" value="CHASE"/>
    <property type="match status" value="1"/>
</dbReference>
<evidence type="ECO:0000256" key="5">
    <source>
        <dbReference type="ARBA" id="ARBA00022679"/>
    </source>
</evidence>
<dbReference type="FunFam" id="3.30.565.10:FF:000006">
    <property type="entry name" value="Sensor histidine kinase WalK"/>
    <property type="match status" value="1"/>
</dbReference>
<dbReference type="CDD" id="cd16922">
    <property type="entry name" value="HATPase_EvgS-ArcB-TorS-like"/>
    <property type="match status" value="1"/>
</dbReference>
<feature type="transmembrane region" description="Helical" evidence="11">
    <location>
        <begin position="20"/>
        <end position="41"/>
    </location>
</feature>
<dbReference type="SMART" id="SM00388">
    <property type="entry name" value="HisKA"/>
    <property type="match status" value="1"/>
</dbReference>
<proteinExistence type="predicted"/>
<organism evidence="14 15">
    <name type="scientific">Pseudomonas fluvialis</name>
    <dbReference type="NCBI Taxonomy" id="1793966"/>
    <lineage>
        <taxon>Bacteria</taxon>
        <taxon>Pseudomonadati</taxon>
        <taxon>Pseudomonadota</taxon>
        <taxon>Gammaproteobacteria</taxon>
        <taxon>Pseudomonadales</taxon>
        <taxon>Pseudomonadaceae</taxon>
        <taxon>Pseudomonas</taxon>
    </lineage>
</organism>
<dbReference type="InterPro" id="IPR005467">
    <property type="entry name" value="His_kinase_dom"/>
</dbReference>
<reference evidence="14 15" key="1">
    <citation type="submission" date="2020-08" db="EMBL/GenBank/DDBJ databases">
        <title>Functional genomics of gut bacteria from endangered species of beetles.</title>
        <authorList>
            <person name="Carlos-Shanley C."/>
        </authorList>
    </citation>
    <scope>NUCLEOTIDE SEQUENCE [LARGE SCALE GENOMIC DNA]</scope>
    <source>
        <strain evidence="14 15">S00202</strain>
    </source>
</reference>
<dbReference type="EC" id="2.7.13.3" evidence="3"/>
<protein>
    <recommendedName>
        <fullName evidence="3">histidine kinase</fullName>
        <ecNumber evidence="3">2.7.13.3</ecNumber>
    </recommendedName>
</protein>
<dbReference type="Proteomes" id="UP000557193">
    <property type="component" value="Unassembled WGS sequence"/>
</dbReference>
<dbReference type="PROSITE" id="PS50109">
    <property type="entry name" value="HIS_KIN"/>
    <property type="match status" value="1"/>
</dbReference>
<feature type="domain" description="CHASE" evidence="13">
    <location>
        <begin position="122"/>
        <end position="203"/>
    </location>
</feature>
<evidence type="ECO:0000313" key="14">
    <source>
        <dbReference type="EMBL" id="MBB6342828.1"/>
    </source>
</evidence>
<name>A0A7X0ESZ4_9PSED</name>
<keyword evidence="6 11" id="KW-0812">Transmembrane</keyword>